<accession>A0A1V4HSU1</accession>
<gene>
    <name evidence="1" type="ORF">BC351_01040</name>
</gene>
<dbReference type="AlphaFoldDB" id="A0A1V4HSU1"/>
<dbReference type="RefSeq" id="WP_079408858.1">
    <property type="nucleotide sequence ID" value="NZ_MBTG01000001.1"/>
</dbReference>
<dbReference type="EMBL" id="MBTG01000001">
    <property type="protein sequence ID" value="OPH61858.1"/>
    <property type="molecule type" value="Genomic_DNA"/>
</dbReference>
<proteinExistence type="predicted"/>
<protein>
    <submittedName>
        <fullName evidence="1">Uncharacterized protein</fullName>
    </submittedName>
</protein>
<dbReference type="STRING" id="1469647.BC351_01040"/>
<evidence type="ECO:0000313" key="2">
    <source>
        <dbReference type="Proteomes" id="UP000190626"/>
    </source>
</evidence>
<reference evidence="2" key="1">
    <citation type="submission" date="2016-07" db="EMBL/GenBank/DDBJ databases">
        <authorList>
            <person name="Florea S."/>
            <person name="Webb J.S."/>
            <person name="Jaromczyk J."/>
            <person name="Schardl C.L."/>
        </authorList>
    </citation>
    <scope>NUCLEOTIDE SEQUENCE [LARGE SCALE GENOMIC DNA]</scope>
    <source>
        <strain evidence="2">CY1</strain>
    </source>
</reference>
<name>A0A1V4HSU1_9BACL</name>
<dbReference type="Proteomes" id="UP000190626">
    <property type="component" value="Unassembled WGS sequence"/>
</dbReference>
<sequence>MKKSNVDTSRIPKFNSHEEALVYFNKWGKLTFFGKIGGFDDGYYVYTFDHFDGRQFFLDVYDNGRIVLELRDFAQNF</sequence>
<comment type="caution">
    <text evidence="1">The sequence shown here is derived from an EMBL/GenBank/DDBJ whole genome shotgun (WGS) entry which is preliminary data.</text>
</comment>
<dbReference type="OrthoDB" id="2642188at2"/>
<organism evidence="1 2">
    <name type="scientific">Paenibacillus ferrarius</name>
    <dbReference type="NCBI Taxonomy" id="1469647"/>
    <lineage>
        <taxon>Bacteria</taxon>
        <taxon>Bacillati</taxon>
        <taxon>Bacillota</taxon>
        <taxon>Bacilli</taxon>
        <taxon>Bacillales</taxon>
        <taxon>Paenibacillaceae</taxon>
        <taxon>Paenibacillus</taxon>
    </lineage>
</organism>
<keyword evidence="2" id="KW-1185">Reference proteome</keyword>
<evidence type="ECO:0000313" key="1">
    <source>
        <dbReference type="EMBL" id="OPH61858.1"/>
    </source>
</evidence>